<evidence type="ECO:0000313" key="3">
    <source>
        <dbReference type="Proteomes" id="UP000283538"/>
    </source>
</evidence>
<accession>A0A414MAM4</accession>
<comment type="caution">
    <text evidence="2">The sequence shown here is derived from an EMBL/GenBank/DDBJ whole genome shotgun (WGS) entry which is preliminary data.</text>
</comment>
<gene>
    <name evidence="2" type="ORF">DW701_11155</name>
    <name evidence="1" type="ORF">HF841_08190</name>
</gene>
<dbReference type="AlphaFoldDB" id="A0A414MAM4"/>
<evidence type="ECO:0000313" key="2">
    <source>
        <dbReference type="EMBL" id="RHF08124.1"/>
    </source>
</evidence>
<organism evidence="2 3">
    <name type="scientific">Bacteroides eggerthii</name>
    <dbReference type="NCBI Taxonomy" id="28111"/>
    <lineage>
        <taxon>Bacteria</taxon>
        <taxon>Pseudomonadati</taxon>
        <taxon>Bacteroidota</taxon>
        <taxon>Bacteroidia</taxon>
        <taxon>Bacteroidales</taxon>
        <taxon>Bacteroidaceae</taxon>
        <taxon>Bacteroides</taxon>
    </lineage>
</organism>
<evidence type="ECO:0000313" key="1">
    <source>
        <dbReference type="EMBL" id="NME86000.1"/>
    </source>
</evidence>
<protein>
    <submittedName>
        <fullName evidence="2">Uncharacterized protein</fullName>
    </submittedName>
</protein>
<dbReference type="Proteomes" id="UP000520291">
    <property type="component" value="Unassembled WGS sequence"/>
</dbReference>
<reference evidence="2 3" key="1">
    <citation type="submission" date="2018-08" db="EMBL/GenBank/DDBJ databases">
        <title>A genome reference for cultivated species of the human gut microbiota.</title>
        <authorList>
            <person name="Zou Y."/>
            <person name="Xue W."/>
            <person name="Luo G."/>
        </authorList>
    </citation>
    <scope>NUCLEOTIDE SEQUENCE [LARGE SCALE GENOMIC DNA]</scope>
    <source>
        <strain evidence="2 3">AM26-26AC</strain>
    </source>
</reference>
<dbReference type="RefSeq" id="WP_118226709.1">
    <property type="nucleotide sequence ID" value="NZ_JABAGL010000009.1"/>
</dbReference>
<evidence type="ECO:0000313" key="4">
    <source>
        <dbReference type="Proteomes" id="UP000520291"/>
    </source>
</evidence>
<sequence length="189" mass="21785">MKILKNFSGLMLVIICLSSCRWFYHDDIPIADSYMIAFCFQDALGNNVSEGIGSEELCFNQGTIDPDLYSLEIVLQNYINGETVPGPDVYPQSSSLGTMKHDKLGTCLRNDFSWLEKNNNVRKLTYKLQCPYIFGDEETHELVTYWDLSENIHAKCYRIEFEGQEIIPQTTENRYLSLGVIKLDYVHEK</sequence>
<reference evidence="1 4" key="2">
    <citation type="submission" date="2020-04" db="EMBL/GenBank/DDBJ databases">
        <authorList>
            <person name="Hitch T.C.A."/>
            <person name="Wylensek D."/>
            <person name="Clavel T."/>
        </authorList>
    </citation>
    <scope>NUCLEOTIDE SEQUENCE [LARGE SCALE GENOMIC DNA]</scope>
    <source>
        <strain evidence="1 4">WCA3-601-WT-5E</strain>
    </source>
</reference>
<name>A0A414MAM4_9BACE</name>
<proteinExistence type="predicted"/>
<dbReference type="Proteomes" id="UP000283538">
    <property type="component" value="Unassembled WGS sequence"/>
</dbReference>
<dbReference type="EMBL" id="JABAGL010000009">
    <property type="protein sequence ID" value="NME86000.1"/>
    <property type="molecule type" value="Genomic_DNA"/>
</dbReference>
<dbReference type="EMBL" id="QSLA01000012">
    <property type="protein sequence ID" value="RHF08124.1"/>
    <property type="molecule type" value="Genomic_DNA"/>
</dbReference>